<dbReference type="AlphaFoldDB" id="B4ILU6"/>
<sequence length="138" mass="15402">MMVTFEGSDLEWEEDPVEEKRRWRLDMARDPAADRTEGVRGRQGEDPHAAAAKAAMNVALQKAEAEESSWREVACPGAEDGVLPHGLRRKPEDCTERPPHQLEERVRMERLQGLRRNPGASVGTEQGLEVATSKAFAL</sequence>
<gene>
    <name evidence="2" type="primary">Dsec\GM19284</name>
    <name evidence="2" type="ORF">Dsec_GM19284</name>
</gene>
<accession>B4ILU6</accession>
<reference evidence="2 3" key="1">
    <citation type="journal article" date="2007" name="Nature">
        <title>Evolution of genes and genomes on the Drosophila phylogeny.</title>
        <authorList>
            <consortium name="Drosophila 12 Genomes Consortium"/>
            <person name="Clark A.G."/>
            <person name="Eisen M.B."/>
            <person name="Smith D.R."/>
            <person name="Bergman C.M."/>
            <person name="Oliver B."/>
            <person name="Markow T.A."/>
            <person name="Kaufman T.C."/>
            <person name="Kellis M."/>
            <person name="Gelbart W."/>
            <person name="Iyer V.N."/>
            <person name="Pollard D.A."/>
            <person name="Sackton T.B."/>
            <person name="Larracuente A.M."/>
            <person name="Singh N.D."/>
            <person name="Abad J.P."/>
            <person name="Abt D.N."/>
            <person name="Adryan B."/>
            <person name="Aguade M."/>
            <person name="Akashi H."/>
            <person name="Anderson W.W."/>
            <person name="Aquadro C.F."/>
            <person name="Ardell D.H."/>
            <person name="Arguello R."/>
            <person name="Artieri C.G."/>
            <person name="Barbash D.A."/>
            <person name="Barker D."/>
            <person name="Barsanti P."/>
            <person name="Batterham P."/>
            <person name="Batzoglou S."/>
            <person name="Begun D."/>
            <person name="Bhutkar A."/>
            <person name="Blanco E."/>
            <person name="Bosak S.A."/>
            <person name="Bradley R.K."/>
            <person name="Brand A.D."/>
            <person name="Brent M.R."/>
            <person name="Brooks A.N."/>
            <person name="Brown R.H."/>
            <person name="Butlin R.K."/>
            <person name="Caggese C."/>
            <person name="Calvi B.R."/>
            <person name="Bernardo de Carvalho A."/>
            <person name="Caspi A."/>
            <person name="Castrezana S."/>
            <person name="Celniker S.E."/>
            <person name="Chang J.L."/>
            <person name="Chapple C."/>
            <person name="Chatterji S."/>
            <person name="Chinwalla A."/>
            <person name="Civetta A."/>
            <person name="Clifton S.W."/>
            <person name="Comeron J.M."/>
            <person name="Costello J.C."/>
            <person name="Coyne J.A."/>
            <person name="Daub J."/>
            <person name="David R.G."/>
            <person name="Delcher A.L."/>
            <person name="Delehaunty K."/>
            <person name="Do C.B."/>
            <person name="Ebling H."/>
            <person name="Edwards K."/>
            <person name="Eickbush T."/>
            <person name="Evans J.D."/>
            <person name="Filipski A."/>
            <person name="Findeiss S."/>
            <person name="Freyhult E."/>
            <person name="Fulton L."/>
            <person name="Fulton R."/>
            <person name="Garcia A.C."/>
            <person name="Gardiner A."/>
            <person name="Garfield D.A."/>
            <person name="Garvin B.E."/>
            <person name="Gibson G."/>
            <person name="Gilbert D."/>
            <person name="Gnerre S."/>
            <person name="Godfrey J."/>
            <person name="Good R."/>
            <person name="Gotea V."/>
            <person name="Gravely B."/>
            <person name="Greenberg A.J."/>
            <person name="Griffiths-Jones S."/>
            <person name="Gross S."/>
            <person name="Guigo R."/>
            <person name="Gustafson E.A."/>
            <person name="Haerty W."/>
            <person name="Hahn M.W."/>
            <person name="Halligan D.L."/>
            <person name="Halpern A.L."/>
            <person name="Halter G.M."/>
            <person name="Han M.V."/>
            <person name="Heger A."/>
            <person name="Hillier L."/>
            <person name="Hinrichs A.S."/>
            <person name="Holmes I."/>
            <person name="Hoskins R.A."/>
            <person name="Hubisz M.J."/>
            <person name="Hultmark D."/>
            <person name="Huntley M.A."/>
            <person name="Jaffe D.B."/>
            <person name="Jagadeeshan S."/>
            <person name="Jeck W.R."/>
            <person name="Johnson J."/>
            <person name="Jones C.D."/>
            <person name="Jordan W.C."/>
            <person name="Karpen G.H."/>
            <person name="Kataoka E."/>
            <person name="Keightley P.D."/>
            <person name="Kheradpour P."/>
            <person name="Kirkness E.F."/>
            <person name="Koerich L.B."/>
            <person name="Kristiansen K."/>
            <person name="Kudrna D."/>
            <person name="Kulathinal R.J."/>
            <person name="Kumar S."/>
            <person name="Kwok R."/>
            <person name="Lander E."/>
            <person name="Langley C.H."/>
            <person name="Lapoint R."/>
            <person name="Lazzaro B.P."/>
            <person name="Lee S.J."/>
            <person name="Levesque L."/>
            <person name="Li R."/>
            <person name="Lin C.F."/>
            <person name="Lin M.F."/>
            <person name="Lindblad-Toh K."/>
            <person name="Llopart A."/>
            <person name="Long M."/>
            <person name="Low L."/>
            <person name="Lozovsky E."/>
            <person name="Lu J."/>
            <person name="Luo M."/>
            <person name="Machado C.A."/>
            <person name="Makalowski W."/>
            <person name="Marzo M."/>
            <person name="Matsuda M."/>
            <person name="Matzkin L."/>
            <person name="McAllister B."/>
            <person name="McBride C.S."/>
            <person name="McKernan B."/>
            <person name="McKernan K."/>
            <person name="Mendez-Lago M."/>
            <person name="Minx P."/>
            <person name="Mollenhauer M.U."/>
            <person name="Montooth K."/>
            <person name="Mount S.M."/>
            <person name="Mu X."/>
            <person name="Myers E."/>
            <person name="Negre B."/>
            <person name="Newfeld S."/>
            <person name="Nielsen R."/>
            <person name="Noor M.A."/>
            <person name="O'Grady P."/>
            <person name="Pachter L."/>
            <person name="Papaceit M."/>
            <person name="Parisi M.J."/>
            <person name="Parisi M."/>
            <person name="Parts L."/>
            <person name="Pedersen J.S."/>
            <person name="Pesole G."/>
            <person name="Phillippy A.M."/>
            <person name="Ponting C.P."/>
            <person name="Pop M."/>
            <person name="Porcelli D."/>
            <person name="Powell J.R."/>
            <person name="Prohaska S."/>
            <person name="Pruitt K."/>
            <person name="Puig M."/>
            <person name="Quesneville H."/>
            <person name="Ram K.R."/>
            <person name="Rand D."/>
            <person name="Rasmussen M.D."/>
            <person name="Reed L.K."/>
            <person name="Reenan R."/>
            <person name="Reily A."/>
            <person name="Remington K.A."/>
            <person name="Rieger T.T."/>
            <person name="Ritchie M.G."/>
            <person name="Robin C."/>
            <person name="Rogers Y.H."/>
            <person name="Rohde C."/>
            <person name="Rozas J."/>
            <person name="Rubenfield M.J."/>
            <person name="Ruiz A."/>
            <person name="Russo S."/>
            <person name="Salzberg S.L."/>
            <person name="Sanchez-Gracia A."/>
            <person name="Saranga D.J."/>
            <person name="Sato H."/>
            <person name="Schaeffer S.W."/>
            <person name="Schatz M.C."/>
            <person name="Schlenke T."/>
            <person name="Schwartz R."/>
            <person name="Segarra C."/>
            <person name="Singh R.S."/>
            <person name="Sirot L."/>
            <person name="Sirota M."/>
            <person name="Sisneros N.B."/>
            <person name="Smith C.D."/>
            <person name="Smith T.F."/>
            <person name="Spieth J."/>
            <person name="Stage D.E."/>
            <person name="Stark A."/>
            <person name="Stephan W."/>
            <person name="Strausberg R.L."/>
            <person name="Strempel S."/>
            <person name="Sturgill D."/>
            <person name="Sutton G."/>
            <person name="Sutton G.G."/>
            <person name="Tao W."/>
            <person name="Teichmann S."/>
            <person name="Tobari Y.N."/>
            <person name="Tomimura Y."/>
            <person name="Tsolas J.M."/>
            <person name="Valente V.L."/>
            <person name="Venter E."/>
            <person name="Venter J.C."/>
            <person name="Vicario S."/>
            <person name="Vieira F.G."/>
            <person name="Vilella A.J."/>
            <person name="Villasante A."/>
            <person name="Walenz B."/>
            <person name="Wang J."/>
            <person name="Wasserman M."/>
            <person name="Watts T."/>
            <person name="Wilson D."/>
            <person name="Wilson R.K."/>
            <person name="Wing R.A."/>
            <person name="Wolfner M.F."/>
            <person name="Wong A."/>
            <person name="Wong G.K."/>
            <person name="Wu C.I."/>
            <person name="Wu G."/>
            <person name="Yamamoto D."/>
            <person name="Yang H.P."/>
            <person name="Yang S.P."/>
            <person name="Yorke J.A."/>
            <person name="Yoshida K."/>
            <person name="Zdobnov E."/>
            <person name="Zhang P."/>
            <person name="Zhang Y."/>
            <person name="Zimin A.V."/>
            <person name="Baldwin J."/>
            <person name="Abdouelleil A."/>
            <person name="Abdulkadir J."/>
            <person name="Abebe A."/>
            <person name="Abera B."/>
            <person name="Abreu J."/>
            <person name="Acer S.C."/>
            <person name="Aftuck L."/>
            <person name="Alexander A."/>
            <person name="An P."/>
            <person name="Anderson E."/>
            <person name="Anderson S."/>
            <person name="Arachi H."/>
            <person name="Azer M."/>
            <person name="Bachantsang P."/>
            <person name="Barry A."/>
            <person name="Bayul T."/>
            <person name="Berlin A."/>
            <person name="Bessette D."/>
            <person name="Bloom T."/>
            <person name="Blye J."/>
            <person name="Boguslavskiy L."/>
            <person name="Bonnet C."/>
            <person name="Boukhgalter B."/>
            <person name="Bourzgui I."/>
            <person name="Brown A."/>
            <person name="Cahill P."/>
            <person name="Channer S."/>
            <person name="Cheshatsang Y."/>
            <person name="Chuda L."/>
            <person name="Citroen M."/>
            <person name="Collymore A."/>
            <person name="Cooke P."/>
            <person name="Costello M."/>
            <person name="D'Aco K."/>
            <person name="Daza R."/>
            <person name="De Haan G."/>
            <person name="DeGray S."/>
            <person name="DeMaso C."/>
            <person name="Dhargay N."/>
            <person name="Dooley K."/>
            <person name="Dooley E."/>
            <person name="Doricent M."/>
            <person name="Dorje P."/>
            <person name="Dorjee K."/>
            <person name="Dupes A."/>
            <person name="Elong R."/>
            <person name="Falk J."/>
            <person name="Farina A."/>
            <person name="Faro S."/>
            <person name="Ferguson D."/>
            <person name="Fisher S."/>
            <person name="Foley C.D."/>
            <person name="Franke A."/>
            <person name="Friedrich D."/>
            <person name="Gadbois L."/>
            <person name="Gearin G."/>
            <person name="Gearin C.R."/>
            <person name="Giannoukos G."/>
            <person name="Goode T."/>
            <person name="Graham J."/>
            <person name="Grandbois E."/>
            <person name="Grewal S."/>
            <person name="Gyaltsen K."/>
            <person name="Hafez N."/>
            <person name="Hagos B."/>
            <person name="Hall J."/>
            <person name="Henson C."/>
            <person name="Hollinger A."/>
            <person name="Honan T."/>
            <person name="Huard M.D."/>
            <person name="Hughes L."/>
            <person name="Hurhula B."/>
            <person name="Husby M.E."/>
            <person name="Kamat A."/>
            <person name="Kanga B."/>
            <person name="Kashin S."/>
            <person name="Khazanovich D."/>
            <person name="Kisner P."/>
            <person name="Lance K."/>
            <person name="Lara M."/>
            <person name="Lee W."/>
            <person name="Lennon N."/>
            <person name="Letendre F."/>
            <person name="LeVine R."/>
            <person name="Lipovsky A."/>
            <person name="Liu X."/>
            <person name="Liu J."/>
            <person name="Liu S."/>
            <person name="Lokyitsang T."/>
            <person name="Lokyitsang Y."/>
            <person name="Lubonja R."/>
            <person name="Lui A."/>
            <person name="MacDonald P."/>
            <person name="Magnisalis V."/>
            <person name="Maru K."/>
            <person name="Matthews C."/>
            <person name="McCusker W."/>
            <person name="McDonough S."/>
            <person name="Mehta T."/>
            <person name="Meldrim J."/>
            <person name="Meneus L."/>
            <person name="Mihai O."/>
            <person name="Mihalev A."/>
            <person name="Mihova T."/>
            <person name="Mittelman R."/>
            <person name="Mlenga V."/>
            <person name="Montmayeur A."/>
            <person name="Mulrain L."/>
            <person name="Navidi A."/>
            <person name="Naylor J."/>
            <person name="Negash T."/>
            <person name="Nguyen T."/>
            <person name="Nguyen N."/>
            <person name="Nicol R."/>
            <person name="Norbu C."/>
            <person name="Norbu N."/>
            <person name="Novod N."/>
            <person name="O'Neill B."/>
            <person name="Osman S."/>
            <person name="Markiewicz E."/>
            <person name="Oyono O.L."/>
            <person name="Patti C."/>
            <person name="Phunkhang P."/>
            <person name="Pierre F."/>
            <person name="Priest M."/>
            <person name="Raghuraman S."/>
            <person name="Rege F."/>
            <person name="Reyes R."/>
            <person name="Rise C."/>
            <person name="Rogov P."/>
            <person name="Ross K."/>
            <person name="Ryan E."/>
            <person name="Settipalli S."/>
            <person name="Shea T."/>
            <person name="Sherpa N."/>
            <person name="Shi L."/>
            <person name="Shih D."/>
            <person name="Sparrow T."/>
            <person name="Spaulding J."/>
            <person name="Stalker J."/>
            <person name="Stange-Thomann N."/>
            <person name="Stavropoulos S."/>
            <person name="Stone C."/>
            <person name="Strader C."/>
            <person name="Tesfaye S."/>
            <person name="Thomson T."/>
            <person name="Thoulutsang Y."/>
            <person name="Thoulutsang D."/>
            <person name="Topham K."/>
            <person name="Topping I."/>
            <person name="Tsamla T."/>
            <person name="Vassiliev H."/>
            <person name="Vo A."/>
            <person name="Wangchuk T."/>
            <person name="Wangdi T."/>
            <person name="Weiand M."/>
            <person name="Wilkinson J."/>
            <person name="Wilson A."/>
            <person name="Yadav S."/>
            <person name="Young G."/>
            <person name="Yu Q."/>
            <person name="Zembek L."/>
            <person name="Zhong D."/>
            <person name="Zimmer A."/>
            <person name="Zwirko Z."/>
            <person name="Jaffe D.B."/>
            <person name="Alvarez P."/>
            <person name="Brockman W."/>
            <person name="Butler J."/>
            <person name="Chin C."/>
            <person name="Gnerre S."/>
            <person name="Grabherr M."/>
            <person name="Kleber M."/>
            <person name="Mauceli E."/>
            <person name="MacCallum I."/>
        </authorList>
    </citation>
    <scope>NUCLEOTIDE SEQUENCE [LARGE SCALE GENOMIC DNA]</scope>
    <source>
        <strain evidence="3">Rob3c / Tucson 14021-0248.25</strain>
    </source>
</reference>
<keyword evidence="3" id="KW-1185">Reference proteome</keyword>
<feature type="compositionally biased region" description="Basic and acidic residues" evidence="1">
    <location>
        <begin position="89"/>
        <end position="112"/>
    </location>
</feature>
<organism evidence="3">
    <name type="scientific">Drosophila sechellia</name>
    <name type="common">Fruit fly</name>
    <dbReference type="NCBI Taxonomy" id="7238"/>
    <lineage>
        <taxon>Eukaryota</taxon>
        <taxon>Metazoa</taxon>
        <taxon>Ecdysozoa</taxon>
        <taxon>Arthropoda</taxon>
        <taxon>Hexapoda</taxon>
        <taxon>Insecta</taxon>
        <taxon>Pterygota</taxon>
        <taxon>Neoptera</taxon>
        <taxon>Endopterygota</taxon>
        <taxon>Diptera</taxon>
        <taxon>Brachycera</taxon>
        <taxon>Muscomorpha</taxon>
        <taxon>Ephydroidea</taxon>
        <taxon>Drosophilidae</taxon>
        <taxon>Drosophila</taxon>
        <taxon>Sophophora</taxon>
    </lineage>
</organism>
<dbReference type="EMBL" id="CH480890">
    <property type="protein sequence ID" value="EDW55407.1"/>
    <property type="molecule type" value="Genomic_DNA"/>
</dbReference>
<evidence type="ECO:0000313" key="3">
    <source>
        <dbReference type="Proteomes" id="UP000001292"/>
    </source>
</evidence>
<dbReference type="Proteomes" id="UP000001292">
    <property type="component" value="Unassembled WGS sequence"/>
</dbReference>
<evidence type="ECO:0000256" key="1">
    <source>
        <dbReference type="SAM" id="MobiDB-lite"/>
    </source>
</evidence>
<protein>
    <submittedName>
        <fullName evidence="2">GM19284</fullName>
    </submittedName>
</protein>
<feature type="region of interest" description="Disordered" evidence="1">
    <location>
        <begin position="75"/>
        <end position="138"/>
    </location>
</feature>
<feature type="compositionally biased region" description="Basic and acidic residues" evidence="1">
    <location>
        <begin position="28"/>
        <end position="48"/>
    </location>
</feature>
<proteinExistence type="predicted"/>
<feature type="region of interest" description="Disordered" evidence="1">
    <location>
        <begin position="28"/>
        <end position="49"/>
    </location>
</feature>
<evidence type="ECO:0000313" key="2">
    <source>
        <dbReference type="EMBL" id="EDW55407.1"/>
    </source>
</evidence>
<dbReference type="HOGENOM" id="CLU_1857383_0_0_1"/>
<name>B4ILU6_DROSE</name>